<feature type="transmembrane region" description="Helical" evidence="1">
    <location>
        <begin position="20"/>
        <end position="40"/>
    </location>
</feature>
<accession>A0A7V4U1W3</accession>
<sequence length="112" mass="12947">MIAQSIPLIVGNLIFAAHLLRFYGLIPALIAVAFTFTLLIRKEIVLLLWQLLFTAAGLIWVFATIGFIRYRLAEGLPWLRLLIIMSLLIALAVFNIFWIRRKAFRDKFFPNN</sequence>
<feature type="transmembrane region" description="Helical" evidence="1">
    <location>
        <begin position="78"/>
        <end position="99"/>
    </location>
</feature>
<reference evidence="2" key="1">
    <citation type="journal article" date="2020" name="mSystems">
        <title>Genome- and Community-Level Interaction Insights into Carbon Utilization and Element Cycling Functions of Hydrothermarchaeota in Hydrothermal Sediment.</title>
        <authorList>
            <person name="Zhou Z."/>
            <person name="Liu Y."/>
            <person name="Xu W."/>
            <person name="Pan J."/>
            <person name="Luo Z.H."/>
            <person name="Li M."/>
        </authorList>
    </citation>
    <scope>NUCLEOTIDE SEQUENCE [LARGE SCALE GENOMIC DNA]</scope>
    <source>
        <strain evidence="2">HyVt-577</strain>
    </source>
</reference>
<comment type="caution">
    <text evidence="2">The sequence shown here is derived from an EMBL/GenBank/DDBJ whole genome shotgun (WGS) entry which is preliminary data.</text>
</comment>
<dbReference type="AlphaFoldDB" id="A0A7V4U1W3"/>
<feature type="transmembrane region" description="Helical" evidence="1">
    <location>
        <begin position="47"/>
        <end position="72"/>
    </location>
</feature>
<evidence type="ECO:0000313" key="2">
    <source>
        <dbReference type="EMBL" id="HGY56515.1"/>
    </source>
</evidence>
<name>A0A7V4U1W3_CALAY</name>
<dbReference type="EMBL" id="DRQG01000114">
    <property type="protein sequence ID" value="HGY56515.1"/>
    <property type="molecule type" value="Genomic_DNA"/>
</dbReference>
<gene>
    <name evidence="2" type="ORF">ENK44_12470</name>
</gene>
<protein>
    <submittedName>
        <fullName evidence="2">Uncharacterized protein</fullName>
    </submittedName>
</protein>
<keyword evidence="1" id="KW-0472">Membrane</keyword>
<dbReference type="Proteomes" id="UP000885779">
    <property type="component" value="Unassembled WGS sequence"/>
</dbReference>
<evidence type="ECO:0000256" key="1">
    <source>
        <dbReference type="SAM" id="Phobius"/>
    </source>
</evidence>
<keyword evidence="1" id="KW-0812">Transmembrane</keyword>
<organism evidence="2">
    <name type="scientific">Caldithrix abyssi</name>
    <dbReference type="NCBI Taxonomy" id="187145"/>
    <lineage>
        <taxon>Bacteria</taxon>
        <taxon>Pseudomonadati</taxon>
        <taxon>Calditrichota</taxon>
        <taxon>Calditrichia</taxon>
        <taxon>Calditrichales</taxon>
        <taxon>Calditrichaceae</taxon>
        <taxon>Caldithrix</taxon>
    </lineage>
</organism>
<keyword evidence="1" id="KW-1133">Transmembrane helix</keyword>
<proteinExistence type="predicted"/>